<dbReference type="NCBIfam" id="TIGR01725">
    <property type="entry name" value="phge_HK97_gp10"/>
    <property type="match status" value="1"/>
</dbReference>
<dbReference type="KEGG" id="bpro:PMF13cell1_05645"/>
<gene>
    <name evidence="1" type="ORF">PMF13cell1_05645</name>
</gene>
<dbReference type="EMBL" id="CP035945">
    <property type="protein sequence ID" value="QBF00049.1"/>
    <property type="molecule type" value="Genomic_DNA"/>
</dbReference>
<sequence length="179" mass="20098">MIIGVADLNKHFDKLSKVELRAGIEKGISLVQEAAKANCNGFKLSSGELKESVYTSLKSSTDDVVGICYTNKKYAPYVEFGTGPKGQAHHEGISPDIAVAYTQSPWWIPEGSGGNEIDKETADFYHMPRYTHHLDGYLEYEKTFRYTEGQPAMPFMYPALKDNEKEIVRLIGEEIKKQL</sequence>
<proteinExistence type="predicted"/>
<reference evidence="1 2" key="1">
    <citation type="submission" date="2019-01" db="EMBL/GenBank/DDBJ databases">
        <title>PMF-metabolizing Aryl O-demethylase.</title>
        <authorList>
            <person name="Kim M."/>
        </authorList>
    </citation>
    <scope>NUCLEOTIDE SEQUENCE [LARGE SCALE GENOMIC DNA]</scope>
    <source>
        <strain evidence="1 2">PMF1</strain>
    </source>
</reference>
<evidence type="ECO:0008006" key="3">
    <source>
        <dbReference type="Google" id="ProtNLM"/>
    </source>
</evidence>
<evidence type="ECO:0000313" key="1">
    <source>
        <dbReference type="EMBL" id="QBF00049.1"/>
    </source>
</evidence>
<accession>A0A4V0Z8E8</accession>
<organism evidence="1 2">
    <name type="scientific">Blautia producta</name>
    <dbReference type="NCBI Taxonomy" id="33035"/>
    <lineage>
        <taxon>Bacteria</taxon>
        <taxon>Bacillati</taxon>
        <taxon>Bacillota</taxon>
        <taxon>Clostridia</taxon>
        <taxon>Lachnospirales</taxon>
        <taxon>Lachnospiraceae</taxon>
        <taxon>Blautia</taxon>
    </lineage>
</organism>
<dbReference type="Proteomes" id="UP000289794">
    <property type="component" value="Chromosome"/>
</dbReference>
<dbReference type="AlphaFoldDB" id="A0A4V0Z8E8"/>
<protein>
    <recommendedName>
        <fullName evidence="3">HK97 gp10 family phage protein</fullName>
    </recommendedName>
</protein>
<dbReference type="RefSeq" id="WP_130182921.1">
    <property type="nucleotide sequence ID" value="NZ_CP035945.1"/>
</dbReference>
<name>A0A4V0Z8E8_9FIRM</name>
<dbReference type="InterPro" id="IPR010064">
    <property type="entry name" value="HK97-gp10_tail"/>
</dbReference>
<evidence type="ECO:0000313" key="2">
    <source>
        <dbReference type="Proteomes" id="UP000289794"/>
    </source>
</evidence>